<organism evidence="1 2">
    <name type="scientific">Priestia veravalensis</name>
    <dbReference type="NCBI Taxonomy" id="1414648"/>
    <lineage>
        <taxon>Bacteria</taxon>
        <taxon>Bacillati</taxon>
        <taxon>Bacillota</taxon>
        <taxon>Bacilli</taxon>
        <taxon>Bacillales</taxon>
        <taxon>Bacillaceae</taxon>
        <taxon>Priestia</taxon>
    </lineage>
</organism>
<accession>A0A0V8JPD9</accession>
<reference evidence="1 2" key="1">
    <citation type="submission" date="2015-11" db="EMBL/GenBank/DDBJ databases">
        <title>Bacillus caseinolyticus sp nov.</title>
        <authorList>
            <person name="Dastager S.G."/>
            <person name="Mawlankar R."/>
        </authorList>
    </citation>
    <scope>NUCLEOTIDE SEQUENCE [LARGE SCALE GENOMIC DNA]</scope>
    <source>
        <strain evidence="1 2">SGD-V-76</strain>
    </source>
</reference>
<dbReference type="RefSeq" id="WP_025907756.1">
    <property type="nucleotide sequence ID" value="NZ_KQ758633.1"/>
</dbReference>
<keyword evidence="2" id="KW-1185">Reference proteome</keyword>
<evidence type="ECO:0000313" key="2">
    <source>
        <dbReference type="Proteomes" id="UP000053681"/>
    </source>
</evidence>
<name>A0A0V8JPD9_9BACI</name>
<proteinExistence type="predicted"/>
<gene>
    <name evidence="1" type="ORF">AS180_05335</name>
</gene>
<sequence length="125" mass="15321">MRENEKFLYNVSYLQERLDDAFSDARASYKVLEKHDSDLRYQLSLTYMNMSFQSYIEAKRIYKEAHLEHREFEGFFEAYKKYKFELKKVITEKDQNTSWLYSRYETLSKEKKELDLFIKGVFQNS</sequence>
<dbReference type="AlphaFoldDB" id="A0A0V8JPD9"/>
<comment type="caution">
    <text evidence="1">The sequence shown here is derived from an EMBL/GenBank/DDBJ whole genome shotgun (WGS) entry which is preliminary data.</text>
</comment>
<dbReference type="Proteomes" id="UP000053681">
    <property type="component" value="Unassembled WGS sequence"/>
</dbReference>
<protein>
    <submittedName>
        <fullName evidence="1">Uncharacterized protein</fullName>
    </submittedName>
</protein>
<dbReference type="EMBL" id="LNQP01000013">
    <property type="protein sequence ID" value="KSU88921.1"/>
    <property type="molecule type" value="Genomic_DNA"/>
</dbReference>
<evidence type="ECO:0000313" key="1">
    <source>
        <dbReference type="EMBL" id="KSU88921.1"/>
    </source>
</evidence>